<dbReference type="PANTHER" id="PTHR35165">
    <property type="entry name" value="OS08G0113900 PROTEIN"/>
    <property type="match status" value="1"/>
</dbReference>
<feature type="compositionally biased region" description="Low complexity" evidence="1">
    <location>
        <begin position="71"/>
        <end position="80"/>
    </location>
</feature>
<evidence type="ECO:0000256" key="1">
    <source>
        <dbReference type="SAM" id="MobiDB-lite"/>
    </source>
</evidence>
<keyword evidence="2" id="KW-0472">Membrane</keyword>
<dbReference type="PANTHER" id="PTHR35165:SF1">
    <property type="entry name" value="OS04G0577375 PROTEIN"/>
    <property type="match status" value="1"/>
</dbReference>
<gene>
    <name evidence="3" type="ORF">HU200_008516</name>
</gene>
<keyword evidence="2" id="KW-0812">Transmembrane</keyword>
<dbReference type="Pfam" id="PF16594">
    <property type="entry name" value="ATP-synt_Z"/>
    <property type="match status" value="1"/>
</dbReference>
<keyword evidence="4" id="KW-1185">Reference proteome</keyword>
<dbReference type="AlphaFoldDB" id="A0A835KQ52"/>
<comment type="caution">
    <text evidence="3">The sequence shown here is derived from an EMBL/GenBank/DDBJ whole genome shotgun (WGS) entry which is preliminary data.</text>
</comment>
<keyword evidence="2" id="KW-1133">Transmembrane helix</keyword>
<sequence>MTRYTACMRSCGFAVCKNEPALHEAPNRYIGVRGDPPEPCSAPAATGAEPRKLTTTPSTTTTPPANEITGASTAAATTRQAPSSAPAAAAVTGMSLLAVAGLGGVALLAWWTLAFRRDNAMLWMVPAGLVLLGTPLLAWFSVLASGPAKQPPPPPPLASELATAANRLCSRARAWFSFSPAMSMAQCSAGGQLLLVAVPYFPAGPNYETLSLLAQILRSSPLLVLARIAGRFDLPKSLKAFVVVVVIPGPGHAFRPVSKLIYLLHYSPSSENTNTIEPAWPDYRHGELSPRCGNGGSLVKERNVPMGHGRNRPVVHGNGAPPPSFIPTDFSFLHH</sequence>
<evidence type="ECO:0000313" key="4">
    <source>
        <dbReference type="Proteomes" id="UP000636709"/>
    </source>
</evidence>
<protein>
    <submittedName>
        <fullName evidence="3">Uncharacterized protein</fullName>
    </submittedName>
</protein>
<feature type="transmembrane region" description="Helical" evidence="2">
    <location>
        <begin position="123"/>
        <end position="144"/>
    </location>
</feature>
<evidence type="ECO:0000256" key="2">
    <source>
        <dbReference type="SAM" id="Phobius"/>
    </source>
</evidence>
<dbReference type="EMBL" id="JACEFO010000572">
    <property type="protein sequence ID" value="KAF8765373.1"/>
    <property type="molecule type" value="Genomic_DNA"/>
</dbReference>
<feature type="transmembrane region" description="Helical" evidence="2">
    <location>
        <begin position="87"/>
        <end position="111"/>
    </location>
</feature>
<organism evidence="3 4">
    <name type="scientific">Digitaria exilis</name>
    <dbReference type="NCBI Taxonomy" id="1010633"/>
    <lineage>
        <taxon>Eukaryota</taxon>
        <taxon>Viridiplantae</taxon>
        <taxon>Streptophyta</taxon>
        <taxon>Embryophyta</taxon>
        <taxon>Tracheophyta</taxon>
        <taxon>Spermatophyta</taxon>
        <taxon>Magnoliopsida</taxon>
        <taxon>Liliopsida</taxon>
        <taxon>Poales</taxon>
        <taxon>Poaceae</taxon>
        <taxon>PACMAD clade</taxon>
        <taxon>Panicoideae</taxon>
        <taxon>Panicodae</taxon>
        <taxon>Paniceae</taxon>
        <taxon>Anthephorinae</taxon>
        <taxon>Digitaria</taxon>
    </lineage>
</organism>
<accession>A0A835KQ52</accession>
<dbReference type="Proteomes" id="UP000636709">
    <property type="component" value="Unassembled WGS sequence"/>
</dbReference>
<dbReference type="InterPro" id="IPR032238">
    <property type="entry name" value="ATP-synth_Z"/>
</dbReference>
<name>A0A835KQ52_9POAL</name>
<evidence type="ECO:0000313" key="3">
    <source>
        <dbReference type="EMBL" id="KAF8765373.1"/>
    </source>
</evidence>
<feature type="compositionally biased region" description="Low complexity" evidence="1">
    <location>
        <begin position="54"/>
        <end position="64"/>
    </location>
</feature>
<proteinExistence type="predicted"/>
<reference evidence="3" key="1">
    <citation type="submission" date="2020-07" db="EMBL/GenBank/DDBJ databases">
        <title>Genome sequence and genetic diversity analysis of an under-domesticated orphan crop, white fonio (Digitaria exilis).</title>
        <authorList>
            <person name="Bennetzen J.L."/>
            <person name="Chen S."/>
            <person name="Ma X."/>
            <person name="Wang X."/>
            <person name="Yssel A.E.J."/>
            <person name="Chaluvadi S.R."/>
            <person name="Johnson M."/>
            <person name="Gangashetty P."/>
            <person name="Hamidou F."/>
            <person name="Sanogo M.D."/>
            <person name="Zwaenepoel A."/>
            <person name="Wallace J."/>
            <person name="Van De Peer Y."/>
            <person name="Van Deynze A."/>
        </authorList>
    </citation>
    <scope>NUCLEOTIDE SEQUENCE</scope>
    <source>
        <tissue evidence="3">Leaves</tissue>
    </source>
</reference>
<feature type="region of interest" description="Disordered" evidence="1">
    <location>
        <begin position="29"/>
        <end position="80"/>
    </location>
</feature>